<dbReference type="Pfam" id="PF19587">
    <property type="entry name" value="DUF6094"/>
    <property type="match status" value="1"/>
</dbReference>
<dbReference type="SUPFAM" id="SSF53335">
    <property type="entry name" value="S-adenosyl-L-methionine-dependent methyltransferases"/>
    <property type="match status" value="1"/>
</dbReference>
<dbReference type="GO" id="GO:0008168">
    <property type="term" value="F:methyltransferase activity"/>
    <property type="evidence" value="ECO:0007669"/>
    <property type="project" value="UniProtKB-KW"/>
</dbReference>
<dbReference type="AlphaFoldDB" id="A0A944DK23"/>
<dbReference type="PRINTS" id="PR00507">
    <property type="entry name" value="N12N6MTFRASE"/>
</dbReference>
<dbReference type="CDD" id="cd02440">
    <property type="entry name" value="AdoMet_MTases"/>
    <property type="match status" value="1"/>
</dbReference>
<dbReference type="GO" id="GO:0003676">
    <property type="term" value="F:nucleic acid binding"/>
    <property type="evidence" value="ECO:0007669"/>
    <property type="project" value="InterPro"/>
</dbReference>
<dbReference type="PROSITE" id="PS00092">
    <property type="entry name" value="N6_MTASE"/>
    <property type="match status" value="1"/>
</dbReference>
<dbReference type="Gene3D" id="3.40.50.150">
    <property type="entry name" value="Vaccinia Virus protein VP39"/>
    <property type="match status" value="1"/>
</dbReference>
<organism evidence="2 3">
    <name type="scientific">Denitromonas iodatirespirans</name>
    <dbReference type="NCBI Taxonomy" id="2795389"/>
    <lineage>
        <taxon>Bacteria</taxon>
        <taxon>Pseudomonadati</taxon>
        <taxon>Pseudomonadota</taxon>
        <taxon>Betaproteobacteria</taxon>
        <taxon>Rhodocyclales</taxon>
        <taxon>Zoogloeaceae</taxon>
        <taxon>Denitromonas</taxon>
    </lineage>
</organism>
<dbReference type="InterPro" id="IPR002052">
    <property type="entry name" value="DNA_methylase_N6_adenine_CS"/>
</dbReference>
<dbReference type="GO" id="GO:0032259">
    <property type="term" value="P:methylation"/>
    <property type="evidence" value="ECO:0007669"/>
    <property type="project" value="UniProtKB-KW"/>
</dbReference>
<protein>
    <submittedName>
        <fullName evidence="2">SAM-dependent DNA methyltransferase</fullName>
    </submittedName>
</protein>
<accession>A0A944DK23</accession>
<proteinExistence type="predicted"/>
<sequence length="367" mass="40549">MALIFQRLARNFIKAGYFPTDEATLAGILRLLDTDAAQLRIIDPCCGEGVALAEAKAHLEDLGARVEALGVEFDRERAWHAKELLDAVIHSDIHDVVIGPRTGSLLFLNPPYGDAVSDKAQTGDRAKADRLEKIFFRSTIRSLQYGGVLVLIVPHYVIDEEFATVIARGFEQVRYYRAPEQRFRQCVIFGVRRRSDRPDQGIKAAMLAAARGEADVTTLDENCADVPYLVPQAPADAKRKFHAVRIDAPQLIAELRRLQRHTLWSQFATQFGQTGLSVRPPLKALRQWHLALALAAGQISGIVTAKSGRTLLVKGDTIKSQQRSVKFIEEADGGITEETTMTDIFVPAIRGIDLTPGPDYGAIVTIR</sequence>
<evidence type="ECO:0000259" key="1">
    <source>
        <dbReference type="Pfam" id="PF19587"/>
    </source>
</evidence>
<dbReference type="Proteomes" id="UP000694660">
    <property type="component" value="Unassembled WGS sequence"/>
</dbReference>
<dbReference type="InterPro" id="IPR046076">
    <property type="entry name" value="DUF6094"/>
</dbReference>
<feature type="domain" description="DUF6094" evidence="1">
    <location>
        <begin position="4"/>
        <end position="205"/>
    </location>
</feature>
<comment type="caution">
    <text evidence="2">The sequence shown here is derived from an EMBL/GenBank/DDBJ whole genome shotgun (WGS) entry which is preliminary data.</text>
</comment>
<evidence type="ECO:0000313" key="2">
    <source>
        <dbReference type="EMBL" id="MBT0960229.1"/>
    </source>
</evidence>
<dbReference type="EMBL" id="JAEKFT010000003">
    <property type="protein sequence ID" value="MBT0960229.1"/>
    <property type="molecule type" value="Genomic_DNA"/>
</dbReference>
<keyword evidence="2" id="KW-0489">Methyltransferase</keyword>
<keyword evidence="3" id="KW-1185">Reference proteome</keyword>
<dbReference type="InterPro" id="IPR029063">
    <property type="entry name" value="SAM-dependent_MTases_sf"/>
</dbReference>
<gene>
    <name evidence="2" type="ORF">I8J34_03490</name>
</gene>
<evidence type="ECO:0000313" key="3">
    <source>
        <dbReference type="Proteomes" id="UP000694660"/>
    </source>
</evidence>
<reference evidence="3" key="1">
    <citation type="journal article" date="2022" name="ISME J.">
        <title>Genetic and phylogenetic analysis of dissimilatory iodate-reducing bacteria identifies potential niches across the world's oceans.</title>
        <authorList>
            <person name="Reyes-Umana V."/>
            <person name="Henning Z."/>
            <person name="Lee K."/>
            <person name="Barnum T.P."/>
            <person name="Coates J.D."/>
        </authorList>
    </citation>
    <scope>NUCLEOTIDE SEQUENCE [LARGE SCALE GENOMIC DNA]</scope>
    <source>
        <strain evidence="3">IR12</strain>
    </source>
</reference>
<name>A0A944DK23_DENI1</name>
<keyword evidence="2" id="KW-0808">Transferase</keyword>